<dbReference type="EMBL" id="CAJNAS010000016">
    <property type="protein sequence ID" value="CAE6934450.1"/>
    <property type="molecule type" value="Genomic_DNA"/>
</dbReference>
<comment type="caution">
    <text evidence="1">The sequence shown here is derived from an EMBL/GenBank/DDBJ whole genome shotgun (WGS) entry which is preliminary data.</text>
</comment>
<evidence type="ECO:0000313" key="1">
    <source>
        <dbReference type="EMBL" id="CAE6934450.1"/>
    </source>
</evidence>
<accession>A0A9N8N0U8</accession>
<proteinExistence type="predicted"/>
<dbReference type="AlphaFoldDB" id="A0A9N8N0U8"/>
<dbReference type="Proteomes" id="UP000675121">
    <property type="component" value="Unassembled WGS sequence"/>
</dbReference>
<name>A0A9N8N0U8_9BURK</name>
<evidence type="ECO:0000313" key="2">
    <source>
        <dbReference type="Proteomes" id="UP000675121"/>
    </source>
</evidence>
<keyword evidence="2" id="KW-1185">Reference proteome</keyword>
<organism evidence="1 2">
    <name type="scientific">Paraburkholderia domus</name>
    <dbReference type="NCBI Taxonomy" id="2793075"/>
    <lineage>
        <taxon>Bacteria</taxon>
        <taxon>Pseudomonadati</taxon>
        <taxon>Pseudomonadota</taxon>
        <taxon>Betaproteobacteria</taxon>
        <taxon>Burkholderiales</taxon>
        <taxon>Burkholderiaceae</taxon>
        <taxon>Paraburkholderia</taxon>
    </lineage>
</organism>
<reference evidence="1" key="1">
    <citation type="submission" date="2021-02" db="EMBL/GenBank/DDBJ databases">
        <authorList>
            <person name="Vanwijnsberghe S."/>
        </authorList>
    </citation>
    <scope>NUCLEOTIDE SEQUENCE</scope>
    <source>
        <strain evidence="1">R-70211</strain>
    </source>
</reference>
<dbReference type="RefSeq" id="WP_201139350.1">
    <property type="nucleotide sequence ID" value="NZ_CAJNAS010000016.1"/>
</dbReference>
<gene>
    <name evidence="1" type="ORF">R70211_05306</name>
</gene>
<sequence length="92" mass="9990">MRINLAHLRERSTSGGWINFAVFEARSASGSNADNSQLLAQLTTQARGSNLRVDQSALAFRSGGRIQFFGSGPLVDFLSKAGVPQWTHQIDV</sequence>
<protein>
    <submittedName>
        <fullName evidence="1">Uncharacterized protein</fullName>
    </submittedName>
</protein>